<organism evidence="2 3">
    <name type="scientific">Paenibacillus wynnii</name>
    <dbReference type="NCBI Taxonomy" id="268407"/>
    <lineage>
        <taxon>Bacteria</taxon>
        <taxon>Bacillati</taxon>
        <taxon>Bacillota</taxon>
        <taxon>Bacilli</taxon>
        <taxon>Bacillales</taxon>
        <taxon>Paenibacillaceae</taxon>
        <taxon>Paenibacillus</taxon>
    </lineage>
</organism>
<dbReference type="GO" id="GO:0004672">
    <property type="term" value="F:protein kinase activity"/>
    <property type="evidence" value="ECO:0007669"/>
    <property type="project" value="InterPro"/>
</dbReference>
<dbReference type="InterPro" id="IPR000719">
    <property type="entry name" value="Prot_kinase_dom"/>
</dbReference>
<dbReference type="Pfam" id="PF01636">
    <property type="entry name" value="APH"/>
    <property type="match status" value="1"/>
</dbReference>
<dbReference type="RefSeq" id="WP_036658333.1">
    <property type="nucleotide sequence ID" value="NZ_JQCR01000003.1"/>
</dbReference>
<dbReference type="Gene3D" id="3.90.1200.10">
    <property type="match status" value="1"/>
</dbReference>
<accession>A0A098M9V4</accession>
<dbReference type="PANTHER" id="PTHR21310:SF15">
    <property type="entry name" value="AMINOGLYCOSIDE PHOSPHOTRANSFERASE DOMAIN-CONTAINING PROTEIN"/>
    <property type="match status" value="1"/>
</dbReference>
<dbReference type="InterPro" id="IPR051678">
    <property type="entry name" value="AGP_Transferase"/>
</dbReference>
<feature type="domain" description="Protein kinase" evidence="1">
    <location>
        <begin position="29"/>
        <end position="330"/>
    </location>
</feature>
<dbReference type="Gene3D" id="3.30.200.20">
    <property type="entry name" value="Phosphorylase Kinase, domain 1"/>
    <property type="match status" value="1"/>
</dbReference>
<name>A0A098M9V4_9BACL</name>
<dbReference type="eggNOG" id="COG3173">
    <property type="taxonomic scope" value="Bacteria"/>
</dbReference>
<reference evidence="2 3" key="1">
    <citation type="submission" date="2014-08" db="EMBL/GenBank/DDBJ databases">
        <authorList>
            <person name="den Bakker H.C."/>
        </authorList>
    </citation>
    <scope>NUCLEOTIDE SEQUENCE [LARGE SCALE GENOMIC DNA]</scope>
    <source>
        <strain evidence="2 3">DSM 18334</strain>
    </source>
</reference>
<comment type="caution">
    <text evidence="2">The sequence shown here is derived from an EMBL/GenBank/DDBJ whole genome shotgun (WGS) entry which is preliminary data.</text>
</comment>
<dbReference type="OrthoDB" id="334783at2"/>
<proteinExistence type="predicted"/>
<dbReference type="GO" id="GO:0005524">
    <property type="term" value="F:ATP binding"/>
    <property type="evidence" value="ECO:0007669"/>
    <property type="project" value="InterPro"/>
</dbReference>
<dbReference type="STRING" id="268407.PWYN_27745"/>
<keyword evidence="3" id="KW-1185">Reference proteome</keyword>
<dbReference type="PROSITE" id="PS50011">
    <property type="entry name" value="PROTEIN_KINASE_DOM"/>
    <property type="match status" value="1"/>
</dbReference>
<dbReference type="InterPro" id="IPR002575">
    <property type="entry name" value="Aminoglycoside_PTrfase"/>
</dbReference>
<protein>
    <recommendedName>
        <fullName evidence="1">Protein kinase domain-containing protein</fullName>
    </recommendedName>
</protein>
<evidence type="ECO:0000313" key="3">
    <source>
        <dbReference type="Proteomes" id="UP000029734"/>
    </source>
</evidence>
<dbReference type="InterPro" id="IPR011009">
    <property type="entry name" value="Kinase-like_dom_sf"/>
</dbReference>
<evidence type="ECO:0000313" key="2">
    <source>
        <dbReference type="EMBL" id="KGE18312.1"/>
    </source>
</evidence>
<reference evidence="2 3" key="2">
    <citation type="submission" date="2014-10" db="EMBL/GenBank/DDBJ databases">
        <title>Comparative genomics of the Paenibacillus odorifer group.</title>
        <authorList>
            <person name="Tsai Y.-C."/>
            <person name="Martin N."/>
            <person name="Korlach J."/>
            <person name="Wiedmann M."/>
        </authorList>
    </citation>
    <scope>NUCLEOTIDE SEQUENCE [LARGE SCALE GENOMIC DNA]</scope>
    <source>
        <strain evidence="2 3">DSM 18334</strain>
    </source>
</reference>
<dbReference type="EMBL" id="JQCR01000003">
    <property type="protein sequence ID" value="KGE18312.1"/>
    <property type="molecule type" value="Genomic_DNA"/>
</dbReference>
<sequence length="330" mass="38655">MSHSATQPKLSEKEIVSIIKRAFGEKALITTLEELKGGFFNTAYRISINKDMDYILKVAPSPETKVLRFEENILETEVLVMELMSSHGIPVPKVHFFDQSKEILPCEYFIMEMIEGVSMLELRPNLTEEEHKRIDREIGTFARKINEIKGERFGHIHKHDKQTFSWREAFDKRICDILKDGIELNVTLQVGYNEIYDLLESNYSSLDLVIEPRLIHYDLWDGNVIINDRMEIVGVIDWERAFWGDPLIEFNFNNLAYKDAFNEGYGLEMLGTSEEKSRRLLYDIYYFLINAIEVTNRQYVNKDQEKWACDHLKECLAKLRQNNDHLDVTG</sequence>
<dbReference type="SUPFAM" id="SSF56112">
    <property type="entry name" value="Protein kinase-like (PK-like)"/>
    <property type="match status" value="1"/>
</dbReference>
<dbReference type="PANTHER" id="PTHR21310">
    <property type="entry name" value="AMINOGLYCOSIDE PHOSPHOTRANSFERASE-RELATED-RELATED"/>
    <property type="match status" value="1"/>
</dbReference>
<evidence type="ECO:0000259" key="1">
    <source>
        <dbReference type="PROSITE" id="PS50011"/>
    </source>
</evidence>
<dbReference type="AlphaFoldDB" id="A0A098M9V4"/>
<gene>
    <name evidence="2" type="ORF">PWYN_27745</name>
</gene>
<dbReference type="Proteomes" id="UP000029734">
    <property type="component" value="Unassembled WGS sequence"/>
</dbReference>